<evidence type="ECO:0000256" key="2">
    <source>
        <dbReference type="SAM" id="SignalP"/>
    </source>
</evidence>
<evidence type="ECO:0008006" key="5">
    <source>
        <dbReference type="Google" id="ProtNLM"/>
    </source>
</evidence>
<evidence type="ECO:0000313" key="3">
    <source>
        <dbReference type="EMBL" id="THV05701.1"/>
    </source>
</evidence>
<gene>
    <name evidence="3" type="ORF">K435DRAFT_75978</name>
</gene>
<dbReference type="OrthoDB" id="3234968at2759"/>
<evidence type="ECO:0000313" key="4">
    <source>
        <dbReference type="Proteomes" id="UP000297245"/>
    </source>
</evidence>
<dbReference type="EMBL" id="ML179047">
    <property type="protein sequence ID" value="THV05701.1"/>
    <property type="molecule type" value="Genomic_DNA"/>
</dbReference>
<accession>A0A4S8MS67</accession>
<organism evidence="3 4">
    <name type="scientific">Dendrothele bispora (strain CBS 962.96)</name>
    <dbReference type="NCBI Taxonomy" id="1314807"/>
    <lineage>
        <taxon>Eukaryota</taxon>
        <taxon>Fungi</taxon>
        <taxon>Dikarya</taxon>
        <taxon>Basidiomycota</taxon>
        <taxon>Agaricomycotina</taxon>
        <taxon>Agaricomycetes</taxon>
        <taxon>Agaricomycetidae</taxon>
        <taxon>Agaricales</taxon>
        <taxon>Agaricales incertae sedis</taxon>
        <taxon>Dendrothele</taxon>
    </lineage>
</organism>
<evidence type="ECO:0000256" key="1">
    <source>
        <dbReference type="SAM" id="MobiDB-lite"/>
    </source>
</evidence>
<keyword evidence="2" id="KW-0732">Signal</keyword>
<name>A0A4S8MS67_DENBC</name>
<protein>
    <recommendedName>
        <fullName evidence="5">Concanavalin A-like lectin/glucanase</fullName>
    </recommendedName>
</protein>
<dbReference type="Proteomes" id="UP000297245">
    <property type="component" value="Unassembled WGS sequence"/>
</dbReference>
<proteinExistence type="predicted"/>
<feature type="chain" id="PRO_5020565304" description="Concanavalin A-like lectin/glucanase" evidence="2">
    <location>
        <begin position="25"/>
        <end position="236"/>
    </location>
</feature>
<feature type="compositionally biased region" description="Low complexity" evidence="1">
    <location>
        <begin position="187"/>
        <end position="204"/>
    </location>
</feature>
<keyword evidence="4" id="KW-1185">Reference proteome</keyword>
<dbReference type="AlphaFoldDB" id="A0A4S8MS67"/>
<feature type="signal peptide" evidence="2">
    <location>
        <begin position="1"/>
        <end position="24"/>
    </location>
</feature>
<reference evidence="3 4" key="1">
    <citation type="journal article" date="2019" name="Nat. Ecol. Evol.">
        <title>Megaphylogeny resolves global patterns of mushroom evolution.</title>
        <authorList>
            <person name="Varga T."/>
            <person name="Krizsan K."/>
            <person name="Foldi C."/>
            <person name="Dima B."/>
            <person name="Sanchez-Garcia M."/>
            <person name="Sanchez-Ramirez S."/>
            <person name="Szollosi G.J."/>
            <person name="Szarkandi J.G."/>
            <person name="Papp V."/>
            <person name="Albert L."/>
            <person name="Andreopoulos W."/>
            <person name="Angelini C."/>
            <person name="Antonin V."/>
            <person name="Barry K.W."/>
            <person name="Bougher N.L."/>
            <person name="Buchanan P."/>
            <person name="Buyck B."/>
            <person name="Bense V."/>
            <person name="Catcheside P."/>
            <person name="Chovatia M."/>
            <person name="Cooper J."/>
            <person name="Damon W."/>
            <person name="Desjardin D."/>
            <person name="Finy P."/>
            <person name="Geml J."/>
            <person name="Haridas S."/>
            <person name="Hughes K."/>
            <person name="Justo A."/>
            <person name="Karasinski D."/>
            <person name="Kautmanova I."/>
            <person name="Kiss B."/>
            <person name="Kocsube S."/>
            <person name="Kotiranta H."/>
            <person name="LaButti K.M."/>
            <person name="Lechner B.E."/>
            <person name="Liimatainen K."/>
            <person name="Lipzen A."/>
            <person name="Lukacs Z."/>
            <person name="Mihaltcheva S."/>
            <person name="Morgado L.N."/>
            <person name="Niskanen T."/>
            <person name="Noordeloos M.E."/>
            <person name="Ohm R.A."/>
            <person name="Ortiz-Santana B."/>
            <person name="Ovrebo C."/>
            <person name="Racz N."/>
            <person name="Riley R."/>
            <person name="Savchenko A."/>
            <person name="Shiryaev A."/>
            <person name="Soop K."/>
            <person name="Spirin V."/>
            <person name="Szebenyi C."/>
            <person name="Tomsovsky M."/>
            <person name="Tulloss R.E."/>
            <person name="Uehling J."/>
            <person name="Grigoriev I.V."/>
            <person name="Vagvolgyi C."/>
            <person name="Papp T."/>
            <person name="Martin F.M."/>
            <person name="Miettinen O."/>
            <person name="Hibbett D.S."/>
            <person name="Nagy L.G."/>
        </authorList>
    </citation>
    <scope>NUCLEOTIDE SEQUENCE [LARGE SCALE GENOMIC DNA]</scope>
    <source>
        <strain evidence="3 4">CBS 962.96</strain>
    </source>
</reference>
<feature type="region of interest" description="Disordered" evidence="1">
    <location>
        <begin position="187"/>
        <end position="210"/>
    </location>
</feature>
<sequence>MLSALQKMLAIMVGLSSLTLGVSAQSLRNVTVKNNDTSISYTGLWFDGVPSGSSGYTIESSSYRWSNAKENGTLSFKFTGVALYYLSPTFQSFVGANIALDDPNQQISVTIQLNDDDTESNDPASADNVKMSGSTKALAISDDGQFSNLPNEQHTIQVSPFPFSPFTTDDQNFIAFDGFIYTVDDSASPSSSASQPSNSNSPNAGDGDSGSATHLVTSKWSIIFFSFLSIAYISFS</sequence>